<dbReference type="RefSeq" id="WP_103976977.1">
    <property type="nucleotide sequence ID" value="NZ_PGLV01000001.1"/>
</dbReference>
<dbReference type="SUPFAM" id="SSF52402">
    <property type="entry name" value="Adenine nucleotide alpha hydrolases-like"/>
    <property type="match status" value="1"/>
</dbReference>
<gene>
    <name evidence="1" type="ORF">LYSIN_01745</name>
</gene>
<evidence type="ECO:0000313" key="1">
    <source>
        <dbReference type="EMBL" id="POZ56962.1"/>
    </source>
</evidence>
<name>A0A2S5D1V0_LYSSH</name>
<evidence type="ECO:0000313" key="2">
    <source>
        <dbReference type="Proteomes" id="UP000237319"/>
    </source>
</evidence>
<dbReference type="Proteomes" id="UP000237319">
    <property type="component" value="Unassembled WGS sequence"/>
</dbReference>
<dbReference type="InterPro" id="IPR014729">
    <property type="entry name" value="Rossmann-like_a/b/a_fold"/>
</dbReference>
<protein>
    <submittedName>
        <fullName evidence="1">Uncharacterized protein</fullName>
    </submittedName>
</protein>
<reference evidence="1 2" key="1">
    <citation type="submission" date="2017-11" db="EMBL/GenBank/DDBJ databases">
        <title>Genome sequence of Lysinibacillus sphaericus, a lignin-degrading bacteria isolated from municipal solid waste soil.</title>
        <authorList>
            <person name="Persinoti G.F."/>
            <person name="Paixao D.A."/>
            <person name="Bugg T.D."/>
            <person name="Squina F.M."/>
        </authorList>
    </citation>
    <scope>NUCLEOTIDE SEQUENCE [LARGE SCALE GENOMIC DNA]</scope>
    <source>
        <strain evidence="1 2">A1</strain>
    </source>
</reference>
<dbReference type="AlphaFoldDB" id="A0A2S5D1V0"/>
<sequence>MNNVGTTSFIRRMPIEIKDRLDRKFKIDGVINEPISSFLNKNHIPIDAVIVKKDGSIIDDWQERIEENSEYVVEMVRAYHLPDLLSLLRLWDTKLVSGKIKVTEHAYYTKRLFLHNDYDGDYTSTQTSFNKGEFVSYLDKVFVDGIIMNHIIEDNDRIALAMSGGRDSLSLGYFLSRNRNYLPEHTISSFHVTTFSKPKETRFAQEIAEKFNFKHNIITNNQVKEQFRLKKDPNDVLELLKYDFNKSYSIAGTHIIMRSAVEKGAREQGFKKLSFGLMKEDLMSTIIKCIFVGFPFNGPFNRKFGDFDVIYPLWPISKKELTLYLEAIMPSHNRQESPSEFERGSLSRDIYYLIADTIETILPGAGLQLLNSQKTTLKHLVPNEYKQCENCTGTYSTSYQPEYTIINREYKDIGLCDLCKILEKLNLIKS</sequence>
<dbReference type="EMBL" id="PGLV01000001">
    <property type="protein sequence ID" value="POZ56962.1"/>
    <property type="molecule type" value="Genomic_DNA"/>
</dbReference>
<organism evidence="1 2">
    <name type="scientific">Lysinibacillus sphaericus</name>
    <name type="common">Bacillus sphaericus</name>
    <dbReference type="NCBI Taxonomy" id="1421"/>
    <lineage>
        <taxon>Bacteria</taxon>
        <taxon>Bacillati</taxon>
        <taxon>Bacillota</taxon>
        <taxon>Bacilli</taxon>
        <taxon>Bacillales</taxon>
        <taxon>Bacillaceae</taxon>
        <taxon>Lysinibacillus</taxon>
    </lineage>
</organism>
<keyword evidence="2" id="KW-1185">Reference proteome</keyword>
<comment type="caution">
    <text evidence="1">The sequence shown here is derived from an EMBL/GenBank/DDBJ whole genome shotgun (WGS) entry which is preliminary data.</text>
</comment>
<accession>A0A2S5D1V0</accession>
<dbReference type="Gene3D" id="3.40.50.620">
    <property type="entry name" value="HUPs"/>
    <property type="match status" value="1"/>
</dbReference>
<proteinExistence type="predicted"/>